<sequence length="304" mass="34467">MKFQQLRHFLAVVETGSLSEAAQRCHISQPSMSASLQRLEEDVDKQLFIRHARGLTPTESGRRLQQYATRILQTVDEARLHLDDEPAALDGELTVGVTETISAYLLPRLLRWQQTMLPGLAVTYIEDDIAGMQRRVKNGELDLGVMVTDNIAPDHALRCDVLFSSPRRLWLSPGHPLLQKERITLSDVAAYPFVLLEMDEHVSTWSRYWRPSPVRPKIVFQSHSIEAVRSMVGRNVGVTILSDLVFRPWTLDGEHLSRRTLDADVPGMDIGVIRVDASDSAPLQAFVDMLHHNLRRDALLEQQR</sequence>
<dbReference type="OrthoDB" id="8850588at2"/>
<dbReference type="RefSeq" id="WP_123591322.1">
    <property type="nucleotide sequence ID" value="NZ_AYKF01000088.1"/>
</dbReference>
<evidence type="ECO:0000256" key="1">
    <source>
        <dbReference type="ARBA" id="ARBA00009437"/>
    </source>
</evidence>
<dbReference type="PRINTS" id="PR00039">
    <property type="entry name" value="HTHLYSR"/>
</dbReference>
<dbReference type="GO" id="GO:0032993">
    <property type="term" value="C:protein-DNA complex"/>
    <property type="evidence" value="ECO:0007669"/>
    <property type="project" value="TreeGrafter"/>
</dbReference>
<evidence type="ECO:0000259" key="5">
    <source>
        <dbReference type="PROSITE" id="PS50931"/>
    </source>
</evidence>
<dbReference type="InterPro" id="IPR036388">
    <property type="entry name" value="WH-like_DNA-bd_sf"/>
</dbReference>
<evidence type="ECO:0000256" key="2">
    <source>
        <dbReference type="ARBA" id="ARBA00023015"/>
    </source>
</evidence>
<keyword evidence="4" id="KW-0804">Transcription</keyword>
<comment type="caution">
    <text evidence="6">The sequence shown here is derived from an EMBL/GenBank/DDBJ whole genome shotgun (WGS) entry which is preliminary data.</text>
</comment>
<evidence type="ECO:0000313" key="7">
    <source>
        <dbReference type="Proteomes" id="UP000285123"/>
    </source>
</evidence>
<feature type="domain" description="HTH lysR-type" evidence="5">
    <location>
        <begin position="1"/>
        <end position="58"/>
    </location>
</feature>
<dbReference type="SUPFAM" id="SSF46785">
    <property type="entry name" value="Winged helix' DNA-binding domain"/>
    <property type="match status" value="1"/>
</dbReference>
<dbReference type="Gene3D" id="1.10.10.10">
    <property type="entry name" value="Winged helix-like DNA-binding domain superfamily/Winged helix DNA-binding domain"/>
    <property type="match status" value="1"/>
</dbReference>
<comment type="similarity">
    <text evidence="1">Belongs to the LysR transcriptional regulatory family.</text>
</comment>
<protein>
    <submittedName>
        <fullName evidence="6">LysR family transcriptional regulator</fullName>
    </submittedName>
</protein>
<dbReference type="FunFam" id="1.10.10.10:FF:000001">
    <property type="entry name" value="LysR family transcriptional regulator"/>
    <property type="match status" value="1"/>
</dbReference>
<dbReference type="InterPro" id="IPR036390">
    <property type="entry name" value="WH_DNA-bd_sf"/>
</dbReference>
<dbReference type="InterPro" id="IPR005119">
    <property type="entry name" value="LysR_subst-bd"/>
</dbReference>
<evidence type="ECO:0000313" key="6">
    <source>
        <dbReference type="EMBL" id="ROO28166.1"/>
    </source>
</evidence>
<keyword evidence="3" id="KW-0238">DNA-binding</keyword>
<dbReference type="AlphaFoldDB" id="A0A423PRC7"/>
<reference evidence="6 7" key="1">
    <citation type="submission" date="2013-10" db="EMBL/GenBank/DDBJ databases">
        <title>Salinisphaera halophila YIM 95161 Genome Sequencing.</title>
        <authorList>
            <person name="Lai Q."/>
            <person name="Li C."/>
            <person name="Shao Z."/>
        </authorList>
    </citation>
    <scope>NUCLEOTIDE SEQUENCE [LARGE SCALE GENOMIC DNA]</scope>
    <source>
        <strain evidence="6 7">YIM 95161</strain>
    </source>
</reference>
<dbReference type="EMBL" id="AYKF01000088">
    <property type="protein sequence ID" value="ROO28166.1"/>
    <property type="molecule type" value="Genomic_DNA"/>
</dbReference>
<dbReference type="Pfam" id="PF03466">
    <property type="entry name" value="LysR_substrate"/>
    <property type="match status" value="1"/>
</dbReference>
<name>A0A423PRC7_9GAMM</name>
<dbReference type="Pfam" id="PF00126">
    <property type="entry name" value="HTH_1"/>
    <property type="match status" value="1"/>
</dbReference>
<dbReference type="PANTHER" id="PTHR30346">
    <property type="entry name" value="TRANSCRIPTIONAL DUAL REGULATOR HCAR-RELATED"/>
    <property type="match status" value="1"/>
</dbReference>
<keyword evidence="2" id="KW-0805">Transcription regulation</keyword>
<dbReference type="Proteomes" id="UP000285123">
    <property type="component" value="Unassembled WGS sequence"/>
</dbReference>
<evidence type="ECO:0000256" key="4">
    <source>
        <dbReference type="ARBA" id="ARBA00023163"/>
    </source>
</evidence>
<evidence type="ECO:0000256" key="3">
    <source>
        <dbReference type="ARBA" id="ARBA00023125"/>
    </source>
</evidence>
<dbReference type="GO" id="GO:0003700">
    <property type="term" value="F:DNA-binding transcription factor activity"/>
    <property type="evidence" value="ECO:0007669"/>
    <property type="project" value="InterPro"/>
</dbReference>
<dbReference type="PANTHER" id="PTHR30346:SF0">
    <property type="entry name" value="HCA OPERON TRANSCRIPTIONAL ACTIVATOR HCAR"/>
    <property type="match status" value="1"/>
</dbReference>
<organism evidence="6 7">
    <name type="scientific">Salinisphaera orenii YIM 95161</name>
    <dbReference type="NCBI Taxonomy" id="1051139"/>
    <lineage>
        <taxon>Bacteria</taxon>
        <taxon>Pseudomonadati</taxon>
        <taxon>Pseudomonadota</taxon>
        <taxon>Gammaproteobacteria</taxon>
        <taxon>Salinisphaerales</taxon>
        <taxon>Salinisphaeraceae</taxon>
        <taxon>Salinisphaera</taxon>
    </lineage>
</organism>
<dbReference type="GO" id="GO:0003677">
    <property type="term" value="F:DNA binding"/>
    <property type="evidence" value="ECO:0007669"/>
    <property type="project" value="UniProtKB-KW"/>
</dbReference>
<gene>
    <name evidence="6" type="ORF">SAHL_10260</name>
</gene>
<dbReference type="PROSITE" id="PS50931">
    <property type="entry name" value="HTH_LYSR"/>
    <property type="match status" value="1"/>
</dbReference>
<accession>A0A423PRC7</accession>
<dbReference type="SUPFAM" id="SSF53850">
    <property type="entry name" value="Periplasmic binding protein-like II"/>
    <property type="match status" value="1"/>
</dbReference>
<dbReference type="Gene3D" id="3.40.190.10">
    <property type="entry name" value="Periplasmic binding protein-like II"/>
    <property type="match status" value="2"/>
</dbReference>
<proteinExistence type="inferred from homology"/>
<dbReference type="InterPro" id="IPR000847">
    <property type="entry name" value="LysR_HTH_N"/>
</dbReference>